<dbReference type="SUPFAM" id="SSF55486">
    <property type="entry name" value="Metalloproteases ('zincins'), catalytic domain"/>
    <property type="match status" value="1"/>
</dbReference>
<evidence type="ECO:0000313" key="3">
    <source>
        <dbReference type="Proteomes" id="UP001500665"/>
    </source>
</evidence>
<comment type="caution">
    <text evidence="2">The sequence shown here is derived from an EMBL/GenBank/DDBJ whole genome shotgun (WGS) entry which is preliminary data.</text>
</comment>
<keyword evidence="3" id="KW-1185">Reference proteome</keyword>
<proteinExistence type="predicted"/>
<dbReference type="PROSITE" id="PS51257">
    <property type="entry name" value="PROKAR_LIPOPROTEIN"/>
    <property type="match status" value="1"/>
</dbReference>
<accession>A0ABP4CC14</accession>
<feature type="compositionally biased region" description="Low complexity" evidence="1">
    <location>
        <begin position="50"/>
        <end position="59"/>
    </location>
</feature>
<organism evidence="2 3">
    <name type="scientific">Actinocorallia libanotica</name>
    <dbReference type="NCBI Taxonomy" id="46162"/>
    <lineage>
        <taxon>Bacteria</taxon>
        <taxon>Bacillati</taxon>
        <taxon>Actinomycetota</taxon>
        <taxon>Actinomycetes</taxon>
        <taxon>Streptosporangiales</taxon>
        <taxon>Thermomonosporaceae</taxon>
        <taxon>Actinocorallia</taxon>
    </lineage>
</organism>
<dbReference type="EMBL" id="BAAAHH010000030">
    <property type="protein sequence ID" value="GAA0963352.1"/>
    <property type="molecule type" value="Genomic_DNA"/>
</dbReference>
<feature type="region of interest" description="Disordered" evidence="1">
    <location>
        <begin position="40"/>
        <end position="75"/>
    </location>
</feature>
<evidence type="ECO:0000256" key="1">
    <source>
        <dbReference type="SAM" id="MobiDB-lite"/>
    </source>
</evidence>
<evidence type="ECO:0008006" key="4">
    <source>
        <dbReference type="Google" id="ProtNLM"/>
    </source>
</evidence>
<name>A0ABP4CC14_9ACTN</name>
<dbReference type="Pfam" id="PF04228">
    <property type="entry name" value="Zn_peptidase"/>
    <property type="match status" value="1"/>
</dbReference>
<reference evidence="3" key="1">
    <citation type="journal article" date="2019" name="Int. J. Syst. Evol. Microbiol.">
        <title>The Global Catalogue of Microorganisms (GCM) 10K type strain sequencing project: providing services to taxonomists for standard genome sequencing and annotation.</title>
        <authorList>
            <consortium name="The Broad Institute Genomics Platform"/>
            <consortium name="The Broad Institute Genome Sequencing Center for Infectious Disease"/>
            <person name="Wu L."/>
            <person name="Ma J."/>
        </authorList>
    </citation>
    <scope>NUCLEOTIDE SEQUENCE [LARGE SCALE GENOMIC DNA]</scope>
    <source>
        <strain evidence="3">JCM 10696</strain>
    </source>
</reference>
<evidence type="ECO:0000313" key="2">
    <source>
        <dbReference type="EMBL" id="GAA0963352.1"/>
    </source>
</evidence>
<protein>
    <recommendedName>
        <fullName evidence="4">Metalloprotease</fullName>
    </recommendedName>
</protein>
<dbReference type="InterPro" id="IPR007343">
    <property type="entry name" value="Uncharacterised_pept_Zn_put"/>
</dbReference>
<gene>
    <name evidence="2" type="ORF">GCM10009550_58800</name>
</gene>
<dbReference type="Proteomes" id="UP001500665">
    <property type="component" value="Unassembled WGS sequence"/>
</dbReference>
<sequence>MVPRPDLPEQDMFKRLLPLALAAVMATTAGCEFQVGDVGTQPSNVPTMQPGPNTGAPNAGGPPPENGQPAPGAQLSDADVTKEINDAIQVIDTYWSTHWPELFTGTYNPPRVVGAYKADDPARPTCGGQPAEAFNAFYCIPEDYVAWDFQLMRDGYAKGDAWIYLVIAHEWAHAVQNRLQTSLVAEANELQADCLAGAVLWGASQVDRTLKWEDGDTTEISTALSSFGDDLPWTDPSAHGDAVERVTAFGQGRTKGVRGCLAQS</sequence>